<dbReference type="SMART" id="SM00530">
    <property type="entry name" value="HTH_XRE"/>
    <property type="match status" value="1"/>
</dbReference>
<accession>A0ABU0GDL2</accession>
<dbReference type="Pfam" id="PF01381">
    <property type="entry name" value="HTH_3"/>
    <property type="match status" value="1"/>
</dbReference>
<sequence>MTKIRDLHEAWLEKPDYREAYDALEDEFSLIRAVVEARLQAGLTQAELAERMQTSQSAVARLESGRVKPSASTLEKLAKATGTRLKISFEPVLDTIPSP</sequence>
<gene>
    <name evidence="2" type="ORF">J2045_004059</name>
</gene>
<proteinExistence type="predicted"/>
<feature type="domain" description="HTH cro/C1-type" evidence="1">
    <location>
        <begin position="34"/>
        <end position="88"/>
    </location>
</feature>
<reference evidence="2 3" key="1">
    <citation type="submission" date="2023-07" db="EMBL/GenBank/DDBJ databases">
        <title>Genomic Encyclopedia of Type Strains, Phase IV (KMG-IV): sequencing the most valuable type-strain genomes for metagenomic binning, comparative biology and taxonomic classification.</title>
        <authorList>
            <person name="Goeker M."/>
        </authorList>
    </citation>
    <scope>NUCLEOTIDE SEQUENCE [LARGE SCALE GENOMIC DNA]</scope>
    <source>
        <strain evidence="2 3">DSM 1111</strain>
    </source>
</reference>
<evidence type="ECO:0000313" key="2">
    <source>
        <dbReference type="EMBL" id="MDQ0423009.1"/>
    </source>
</evidence>
<comment type="caution">
    <text evidence="2">The sequence shown here is derived from an EMBL/GenBank/DDBJ whole genome shotgun (WGS) entry which is preliminary data.</text>
</comment>
<evidence type="ECO:0000259" key="1">
    <source>
        <dbReference type="PROSITE" id="PS50943"/>
    </source>
</evidence>
<keyword evidence="3" id="KW-1185">Reference proteome</keyword>
<protein>
    <submittedName>
        <fullName evidence="2">Transcriptional regulator with XRE-family HTH domain</fullName>
    </submittedName>
</protein>
<dbReference type="RefSeq" id="WP_307376312.1">
    <property type="nucleotide sequence ID" value="NZ_JAUSUW010000015.1"/>
</dbReference>
<organism evidence="2 3">
    <name type="scientific">Peteryoungia aggregata LMG 23059</name>
    <dbReference type="NCBI Taxonomy" id="1368425"/>
    <lineage>
        <taxon>Bacteria</taxon>
        <taxon>Pseudomonadati</taxon>
        <taxon>Pseudomonadota</taxon>
        <taxon>Alphaproteobacteria</taxon>
        <taxon>Hyphomicrobiales</taxon>
        <taxon>Rhizobiaceae</taxon>
        <taxon>Peteryoungia</taxon>
    </lineage>
</organism>
<name>A0ABU0GDL2_9HYPH</name>
<dbReference type="InterPro" id="IPR001387">
    <property type="entry name" value="Cro/C1-type_HTH"/>
</dbReference>
<dbReference type="EMBL" id="JAUSUW010000015">
    <property type="protein sequence ID" value="MDQ0423009.1"/>
    <property type="molecule type" value="Genomic_DNA"/>
</dbReference>
<dbReference type="Gene3D" id="1.10.260.40">
    <property type="entry name" value="lambda repressor-like DNA-binding domains"/>
    <property type="match status" value="1"/>
</dbReference>
<dbReference type="PROSITE" id="PS50943">
    <property type="entry name" value="HTH_CROC1"/>
    <property type="match status" value="1"/>
</dbReference>
<dbReference type="InterPro" id="IPR010982">
    <property type="entry name" value="Lambda_DNA-bd_dom_sf"/>
</dbReference>
<dbReference type="SUPFAM" id="SSF47413">
    <property type="entry name" value="lambda repressor-like DNA-binding domains"/>
    <property type="match status" value="1"/>
</dbReference>
<evidence type="ECO:0000313" key="3">
    <source>
        <dbReference type="Proteomes" id="UP001238496"/>
    </source>
</evidence>
<dbReference type="CDD" id="cd00093">
    <property type="entry name" value="HTH_XRE"/>
    <property type="match status" value="1"/>
</dbReference>
<dbReference type="Proteomes" id="UP001238496">
    <property type="component" value="Unassembled WGS sequence"/>
</dbReference>